<accession>A0A1R1ES23</accession>
<protein>
    <submittedName>
        <fullName evidence="3">Iron dicitrate transport regulator FecR</fullName>
    </submittedName>
</protein>
<dbReference type="InterPro" id="IPR001347">
    <property type="entry name" value="SIS_dom"/>
</dbReference>
<dbReference type="CDD" id="cd05008">
    <property type="entry name" value="SIS_GlmS_GlmD_1"/>
    <property type="match status" value="1"/>
</dbReference>
<keyword evidence="4" id="KW-1185">Reference proteome</keyword>
<dbReference type="InterPro" id="IPR035466">
    <property type="entry name" value="GlmS/AgaS_SIS"/>
</dbReference>
<evidence type="ECO:0000259" key="2">
    <source>
        <dbReference type="PROSITE" id="PS51464"/>
    </source>
</evidence>
<dbReference type="CDD" id="cd05009">
    <property type="entry name" value="SIS_GlmS_GlmD_2"/>
    <property type="match status" value="1"/>
</dbReference>
<feature type="domain" description="SIS" evidence="2">
    <location>
        <begin position="199"/>
        <end position="344"/>
    </location>
</feature>
<dbReference type="STRING" id="297318.BK138_15750"/>
<evidence type="ECO:0000256" key="1">
    <source>
        <dbReference type="ARBA" id="ARBA00022737"/>
    </source>
</evidence>
<dbReference type="GO" id="GO:1901135">
    <property type="term" value="P:carbohydrate derivative metabolic process"/>
    <property type="evidence" value="ECO:0007669"/>
    <property type="project" value="InterPro"/>
</dbReference>
<sequence length="353" mass="38472">MAQTQGVLTYPEIGGQSDALAAAWKQLEAQQDWISQFIGNSSFDEVIFIGSGTSYYLAQTAASTFRKWTGRSGAAYPSSEIFLFREQAVPPGKRVLLVGISRSGESTEVILALESVKDLPDWTICSITCDEESTMAKLAPYLLSPLGKEKSTVMTKSFSSMTFMLQAAMASAAGKTEQLKELQEAVELSAGVVAKADEAAKELISGHPELNKFIYLGMGSYYGLAQEACLKIKEMSCVWTESFGTMEFRHGPKSVVEPGTMVCLLLSETARDYEIKVAQEMKEYGAHVVIITADKGGDTGFADLVFETGGRALSDEARAVLYMPLVQYIGYYTALREGRNPDSPRNLTQVVKI</sequence>
<dbReference type="EMBL" id="MRTP01000003">
    <property type="protein sequence ID" value="OMF54615.1"/>
    <property type="molecule type" value="Genomic_DNA"/>
</dbReference>
<organism evidence="3 4">
    <name type="scientific">Paenibacillus rhizosphaerae</name>
    <dbReference type="NCBI Taxonomy" id="297318"/>
    <lineage>
        <taxon>Bacteria</taxon>
        <taxon>Bacillati</taxon>
        <taxon>Bacillota</taxon>
        <taxon>Bacilli</taxon>
        <taxon>Bacillales</taxon>
        <taxon>Paenibacillaceae</taxon>
        <taxon>Paenibacillus</taxon>
    </lineage>
</organism>
<comment type="caution">
    <text evidence="3">The sequence shown here is derived from an EMBL/GenBank/DDBJ whole genome shotgun (WGS) entry which is preliminary data.</text>
</comment>
<dbReference type="SUPFAM" id="SSF53697">
    <property type="entry name" value="SIS domain"/>
    <property type="match status" value="1"/>
</dbReference>
<dbReference type="Gene3D" id="3.40.50.10490">
    <property type="entry name" value="Glucose-6-phosphate isomerase like protein, domain 1"/>
    <property type="match status" value="2"/>
</dbReference>
<dbReference type="InterPro" id="IPR046348">
    <property type="entry name" value="SIS_dom_sf"/>
</dbReference>
<dbReference type="Proteomes" id="UP000187172">
    <property type="component" value="Unassembled WGS sequence"/>
</dbReference>
<evidence type="ECO:0000313" key="4">
    <source>
        <dbReference type="Proteomes" id="UP000187172"/>
    </source>
</evidence>
<dbReference type="PANTHER" id="PTHR10937">
    <property type="entry name" value="GLUCOSAMINE--FRUCTOSE-6-PHOSPHATE AMINOTRANSFERASE, ISOMERIZING"/>
    <property type="match status" value="1"/>
</dbReference>
<reference evidence="3 4" key="1">
    <citation type="submission" date="2016-11" db="EMBL/GenBank/DDBJ databases">
        <title>Paenibacillus species isolates.</title>
        <authorList>
            <person name="Beno S.M."/>
        </authorList>
    </citation>
    <scope>NUCLEOTIDE SEQUENCE [LARGE SCALE GENOMIC DNA]</scope>
    <source>
        <strain evidence="3 4">FSL R5-0378</strain>
    </source>
</reference>
<gene>
    <name evidence="3" type="ORF">BK138_15750</name>
</gene>
<dbReference type="GO" id="GO:0097367">
    <property type="term" value="F:carbohydrate derivative binding"/>
    <property type="evidence" value="ECO:0007669"/>
    <property type="project" value="InterPro"/>
</dbReference>
<dbReference type="AlphaFoldDB" id="A0A1R1ES23"/>
<dbReference type="PANTHER" id="PTHR10937:SF4">
    <property type="entry name" value="GLUCOSAMINE-6-PHOSPHATE DEAMINASE"/>
    <property type="match status" value="1"/>
</dbReference>
<dbReference type="InterPro" id="IPR035490">
    <property type="entry name" value="GlmS/FrlB_SIS"/>
</dbReference>
<feature type="domain" description="SIS" evidence="2">
    <location>
        <begin position="34"/>
        <end position="180"/>
    </location>
</feature>
<proteinExistence type="predicted"/>
<dbReference type="Pfam" id="PF01380">
    <property type="entry name" value="SIS"/>
    <property type="match status" value="2"/>
</dbReference>
<name>A0A1R1ES23_9BACL</name>
<evidence type="ECO:0000313" key="3">
    <source>
        <dbReference type="EMBL" id="OMF54615.1"/>
    </source>
</evidence>
<keyword evidence="1" id="KW-0677">Repeat</keyword>
<dbReference type="PROSITE" id="PS51464">
    <property type="entry name" value="SIS"/>
    <property type="match status" value="2"/>
</dbReference>
<dbReference type="RefSeq" id="WP_076170517.1">
    <property type="nucleotide sequence ID" value="NZ_MRTP01000003.1"/>
</dbReference>